<feature type="transmembrane region" description="Helical" evidence="1">
    <location>
        <begin position="12"/>
        <end position="35"/>
    </location>
</feature>
<proteinExistence type="predicted"/>
<keyword evidence="1" id="KW-1133">Transmembrane helix</keyword>
<dbReference type="RefSeq" id="XP_064769463.1">
    <property type="nucleotide sequence ID" value="XM_064912323.1"/>
</dbReference>
<protein>
    <submittedName>
        <fullName evidence="2">Uncharacterized protein</fullName>
    </submittedName>
</protein>
<name>A0ABR1F9D6_9ASCO</name>
<evidence type="ECO:0000313" key="2">
    <source>
        <dbReference type="EMBL" id="KAK7206430.1"/>
    </source>
</evidence>
<evidence type="ECO:0000313" key="3">
    <source>
        <dbReference type="Proteomes" id="UP001498771"/>
    </source>
</evidence>
<dbReference type="GeneID" id="90037835"/>
<feature type="non-terminal residue" evidence="2">
    <location>
        <position position="85"/>
    </location>
</feature>
<dbReference type="EMBL" id="JBBJBU010000003">
    <property type="protein sequence ID" value="KAK7206430.1"/>
    <property type="molecule type" value="Genomic_DNA"/>
</dbReference>
<sequence>MRNAFFPILAPAASCALTVFCIFCISCCCIVVVLMCNCIIMLLYCFFCTVLVLYLLVVGTADLFCNCCIRALGRYRIVKPKKKKK</sequence>
<evidence type="ECO:0000256" key="1">
    <source>
        <dbReference type="SAM" id="Phobius"/>
    </source>
</evidence>
<keyword evidence="1" id="KW-0812">Transmembrane</keyword>
<reference evidence="2 3" key="1">
    <citation type="submission" date="2024-03" db="EMBL/GenBank/DDBJ databases">
        <title>Genome-scale model development and genomic sequencing of the oleaginous clade Lipomyces.</title>
        <authorList>
            <consortium name="Lawrence Berkeley National Laboratory"/>
            <person name="Czajka J.J."/>
            <person name="Han Y."/>
            <person name="Kim J."/>
            <person name="Mondo S.J."/>
            <person name="Hofstad B.A."/>
            <person name="Robles A."/>
            <person name="Haridas S."/>
            <person name="Riley R."/>
            <person name="LaButti K."/>
            <person name="Pangilinan J."/>
            <person name="Andreopoulos W."/>
            <person name="Lipzen A."/>
            <person name="Yan J."/>
            <person name="Wang M."/>
            <person name="Ng V."/>
            <person name="Grigoriev I.V."/>
            <person name="Spatafora J.W."/>
            <person name="Magnuson J.K."/>
            <person name="Baker S.E."/>
            <person name="Pomraning K.R."/>
        </authorList>
    </citation>
    <scope>NUCLEOTIDE SEQUENCE [LARGE SCALE GENOMIC DNA]</scope>
    <source>
        <strain evidence="2 3">Phaff 52-87</strain>
    </source>
</reference>
<gene>
    <name evidence="2" type="ORF">BZA70DRAFT_276576</name>
</gene>
<dbReference type="Proteomes" id="UP001498771">
    <property type="component" value="Unassembled WGS sequence"/>
</dbReference>
<keyword evidence="1" id="KW-0472">Membrane</keyword>
<organism evidence="2 3">
    <name type="scientific">Myxozyma melibiosi</name>
    <dbReference type="NCBI Taxonomy" id="54550"/>
    <lineage>
        <taxon>Eukaryota</taxon>
        <taxon>Fungi</taxon>
        <taxon>Dikarya</taxon>
        <taxon>Ascomycota</taxon>
        <taxon>Saccharomycotina</taxon>
        <taxon>Lipomycetes</taxon>
        <taxon>Lipomycetales</taxon>
        <taxon>Lipomycetaceae</taxon>
        <taxon>Myxozyma</taxon>
    </lineage>
</organism>
<keyword evidence="3" id="KW-1185">Reference proteome</keyword>
<accession>A0ABR1F9D6</accession>
<comment type="caution">
    <text evidence="2">The sequence shown here is derived from an EMBL/GenBank/DDBJ whole genome shotgun (WGS) entry which is preliminary data.</text>
</comment>
<feature type="transmembrane region" description="Helical" evidence="1">
    <location>
        <begin position="41"/>
        <end position="73"/>
    </location>
</feature>